<sequence length="486" mass="54855">MPIDKMKNLALFIDGTDNEGRAAHPENTNVYRLYEQVSQENQIVRYIEGIGRGEDAPASKKQRIFPYISKKIDLAFGRGATQRIKRAYLIVAENFENDDALFLFGFSRGAFIARMLAGFLDRVGKLLATHTEQRYIEYAFYLYWKDEAGHRFAEFLKEIQQRTQTQLEAGIPTHFLGQWDAVAALEPFGQPAASEARLLAIVKREQDQDVPTWIRHIRHALALHELRSAFEPMMWAGHDDATQTLQQAWFAGAHADVGGGYDVPPGTTSVFADAALNWMRSEAAAAGLTLAGQYANSMPIGATAPTNSYQNFYRLRPVQLRHPLLNPGSRQLASEFLHDSVLDRIWASIAPIHPAGDADVSNGWNSADCAAMQLHYHNCFPAAAFLPALSPQRLHQDFSRFCKAATGAEEISFDEMLGTLALIAIFGVEHTYTYLPKVTRMDWRAPLEEASKIIMKELIEPVEKYALYRHRRRIAYFENSLFRMIV</sequence>
<evidence type="ECO:0000313" key="3">
    <source>
        <dbReference type="Proteomes" id="UP000431684"/>
    </source>
</evidence>
<evidence type="ECO:0000259" key="1">
    <source>
        <dbReference type="Pfam" id="PF09994"/>
    </source>
</evidence>
<comment type="caution">
    <text evidence="2">The sequence shown here is derived from an EMBL/GenBank/DDBJ whole genome shotgun (WGS) entry which is preliminary data.</text>
</comment>
<feature type="domain" description="T6SS Phospholipase effector Tle1-like catalytic" evidence="1">
    <location>
        <begin position="7"/>
        <end position="281"/>
    </location>
</feature>
<keyword evidence="3" id="KW-1185">Reference proteome</keyword>
<dbReference type="EMBL" id="WNWM01000002">
    <property type="protein sequence ID" value="MUI10930.1"/>
    <property type="molecule type" value="Genomic_DNA"/>
</dbReference>
<name>A0A6I3X8I5_9BURK</name>
<reference evidence="2 3" key="1">
    <citation type="submission" date="2019-11" db="EMBL/GenBank/DDBJ databases">
        <title>Draft Genome Sequences of Six Type Strains of the Genus Massilia.</title>
        <authorList>
            <person name="Miess H."/>
            <person name="Frediansyah A."/>
            <person name="Goeker M."/>
            <person name="Gross H."/>
        </authorList>
    </citation>
    <scope>NUCLEOTIDE SEQUENCE [LARGE SCALE GENOMIC DNA]</scope>
    <source>
        <strain evidence="2 3">DSM 17513</strain>
    </source>
</reference>
<proteinExistence type="predicted"/>
<dbReference type="InterPro" id="IPR018712">
    <property type="entry name" value="Tle1-like_cat"/>
</dbReference>
<gene>
    <name evidence="2" type="ORF">GJV26_00260</name>
</gene>
<protein>
    <recommendedName>
        <fullName evidence="1">T6SS Phospholipase effector Tle1-like catalytic domain-containing protein</fullName>
    </recommendedName>
</protein>
<dbReference type="PANTHER" id="PTHR33840">
    <property type="match status" value="1"/>
</dbReference>
<organism evidence="2 3">
    <name type="scientific">Pseudoduganella dura</name>
    <dbReference type="NCBI Taxonomy" id="321982"/>
    <lineage>
        <taxon>Bacteria</taxon>
        <taxon>Pseudomonadati</taxon>
        <taxon>Pseudomonadota</taxon>
        <taxon>Betaproteobacteria</taxon>
        <taxon>Burkholderiales</taxon>
        <taxon>Oxalobacteraceae</taxon>
        <taxon>Telluria group</taxon>
        <taxon>Pseudoduganella</taxon>
    </lineage>
</organism>
<dbReference type="Proteomes" id="UP000431684">
    <property type="component" value="Unassembled WGS sequence"/>
</dbReference>
<dbReference type="AlphaFoldDB" id="A0A6I3X8I5"/>
<evidence type="ECO:0000313" key="2">
    <source>
        <dbReference type="EMBL" id="MUI10930.1"/>
    </source>
</evidence>
<dbReference type="PANTHER" id="PTHR33840:SF1">
    <property type="entry name" value="TLE1 PHOSPHOLIPASE DOMAIN-CONTAINING PROTEIN"/>
    <property type="match status" value="1"/>
</dbReference>
<dbReference type="OrthoDB" id="4378831at2"/>
<dbReference type="Pfam" id="PF09994">
    <property type="entry name" value="T6SS_Tle1-like_cat"/>
    <property type="match status" value="1"/>
</dbReference>
<accession>A0A6I3X8I5</accession>